<evidence type="ECO:0000313" key="3">
    <source>
        <dbReference type="Proteomes" id="UP000294723"/>
    </source>
</evidence>
<proteinExistence type="predicted"/>
<feature type="compositionally biased region" description="Basic and acidic residues" evidence="1">
    <location>
        <begin position="73"/>
        <end position="90"/>
    </location>
</feature>
<dbReference type="Proteomes" id="UP000294723">
    <property type="component" value="Unassembled WGS sequence"/>
</dbReference>
<evidence type="ECO:0000313" key="2">
    <source>
        <dbReference type="EMBL" id="TDD86914.1"/>
    </source>
</evidence>
<protein>
    <submittedName>
        <fullName evidence="2">Uncharacterized protein</fullName>
    </submittedName>
</protein>
<feature type="compositionally biased region" description="Basic and acidic residues" evidence="1">
    <location>
        <begin position="101"/>
        <end position="110"/>
    </location>
</feature>
<name>A0A4R5BS91_9PSEU</name>
<feature type="compositionally biased region" description="Low complexity" evidence="1">
    <location>
        <begin position="32"/>
        <end position="56"/>
    </location>
</feature>
<gene>
    <name evidence="2" type="ORF">E1202_17675</name>
</gene>
<reference evidence="2 3" key="1">
    <citation type="submission" date="2019-03" db="EMBL/GenBank/DDBJ databases">
        <title>Draft genome sequences of novel Actinobacteria.</title>
        <authorList>
            <person name="Sahin N."/>
            <person name="Ay H."/>
            <person name="Saygin H."/>
        </authorList>
    </citation>
    <scope>NUCLEOTIDE SEQUENCE [LARGE SCALE GENOMIC DNA]</scope>
    <source>
        <strain evidence="2 3">5K548</strain>
    </source>
</reference>
<sequence length="124" mass="12829">MIGFAGPARSGRSPTVGRAGGRPLRRPGTDQAPARPAPRAVRARGRGPAAAELAAPAEREPATPRPRTPLRADPPESARSAHQDLADRAARPRAGPARTGRALERSDSESSSRGAVSDESELSA</sequence>
<evidence type="ECO:0000256" key="1">
    <source>
        <dbReference type="SAM" id="MobiDB-lite"/>
    </source>
</evidence>
<keyword evidence="3" id="KW-1185">Reference proteome</keyword>
<feature type="region of interest" description="Disordered" evidence="1">
    <location>
        <begin position="1"/>
        <end position="124"/>
    </location>
</feature>
<dbReference type="AlphaFoldDB" id="A0A4R5BS91"/>
<organism evidence="2 3">
    <name type="scientific">Saccharopolyspora karakumensis</name>
    <dbReference type="NCBI Taxonomy" id="2530386"/>
    <lineage>
        <taxon>Bacteria</taxon>
        <taxon>Bacillati</taxon>
        <taxon>Actinomycetota</taxon>
        <taxon>Actinomycetes</taxon>
        <taxon>Pseudonocardiales</taxon>
        <taxon>Pseudonocardiaceae</taxon>
        <taxon>Saccharopolyspora</taxon>
    </lineage>
</organism>
<dbReference type="EMBL" id="SMLA01000026">
    <property type="protein sequence ID" value="TDD86914.1"/>
    <property type="molecule type" value="Genomic_DNA"/>
</dbReference>
<comment type="caution">
    <text evidence="2">The sequence shown here is derived from an EMBL/GenBank/DDBJ whole genome shotgun (WGS) entry which is preliminary data.</text>
</comment>
<accession>A0A4R5BS91</accession>